<name>A0A351JU06_UNCKA</name>
<dbReference type="InterPro" id="IPR001387">
    <property type="entry name" value="Cro/C1-type_HTH"/>
</dbReference>
<organism evidence="2 3">
    <name type="scientific">candidate division WWE3 bacterium</name>
    <dbReference type="NCBI Taxonomy" id="2053526"/>
    <lineage>
        <taxon>Bacteria</taxon>
        <taxon>Katanobacteria</taxon>
    </lineage>
</organism>
<proteinExistence type="predicted"/>
<dbReference type="Proteomes" id="UP000264072">
    <property type="component" value="Unassembled WGS sequence"/>
</dbReference>
<comment type="caution">
    <text evidence="2">The sequence shown here is derived from an EMBL/GenBank/DDBJ whole genome shotgun (WGS) entry which is preliminary data.</text>
</comment>
<dbReference type="SUPFAM" id="SSF47413">
    <property type="entry name" value="lambda repressor-like DNA-binding domains"/>
    <property type="match status" value="1"/>
</dbReference>
<dbReference type="AlphaFoldDB" id="A0A351JU06"/>
<feature type="domain" description="HTH cro/C1-type" evidence="1">
    <location>
        <begin position="40"/>
        <end position="80"/>
    </location>
</feature>
<dbReference type="Gene3D" id="1.10.260.40">
    <property type="entry name" value="lambda repressor-like DNA-binding domains"/>
    <property type="match status" value="1"/>
</dbReference>
<dbReference type="PROSITE" id="PS50943">
    <property type="entry name" value="HTH_CROC1"/>
    <property type="match status" value="1"/>
</dbReference>
<accession>A0A351JU06</accession>
<evidence type="ECO:0000313" key="2">
    <source>
        <dbReference type="EMBL" id="HAZ29776.1"/>
    </source>
</evidence>
<dbReference type="SMART" id="SM00530">
    <property type="entry name" value="HTH_XRE"/>
    <property type="match status" value="1"/>
</dbReference>
<sequence>MTFFYHPDTLVTMGKFQYQKLGETLRQIRSDRNAGGIKVVASEIGVDYSNLSKVENGYIKPSRNLLDKLIAFYEIPATEASQLYYLAGEREGVTFKLEEAKKPQQITPNAYAGNQVAIPENSPVLYAGAVYMDASPFGVVFNFAQQVGPTNNLVVVSRIGMSNEHAKALCEKTLELITKGTGKRETALEEPKNLVEK</sequence>
<evidence type="ECO:0000259" key="1">
    <source>
        <dbReference type="PROSITE" id="PS50943"/>
    </source>
</evidence>
<evidence type="ECO:0000313" key="3">
    <source>
        <dbReference type="Proteomes" id="UP000264072"/>
    </source>
</evidence>
<dbReference type="CDD" id="cd00093">
    <property type="entry name" value="HTH_XRE"/>
    <property type="match status" value="1"/>
</dbReference>
<dbReference type="Pfam" id="PF01381">
    <property type="entry name" value="HTH_3"/>
    <property type="match status" value="1"/>
</dbReference>
<dbReference type="GO" id="GO:0003677">
    <property type="term" value="F:DNA binding"/>
    <property type="evidence" value="ECO:0007669"/>
    <property type="project" value="InterPro"/>
</dbReference>
<dbReference type="InterPro" id="IPR010982">
    <property type="entry name" value="Lambda_DNA-bd_dom_sf"/>
</dbReference>
<reference evidence="2 3" key="1">
    <citation type="journal article" date="2018" name="Nat. Biotechnol.">
        <title>A standardized bacterial taxonomy based on genome phylogeny substantially revises the tree of life.</title>
        <authorList>
            <person name="Parks D.H."/>
            <person name="Chuvochina M."/>
            <person name="Waite D.W."/>
            <person name="Rinke C."/>
            <person name="Skarshewski A."/>
            <person name="Chaumeil P.A."/>
            <person name="Hugenholtz P."/>
        </authorList>
    </citation>
    <scope>NUCLEOTIDE SEQUENCE [LARGE SCALE GENOMIC DNA]</scope>
    <source>
        <strain evidence="2">UBA10185</strain>
    </source>
</reference>
<protein>
    <recommendedName>
        <fullName evidence="1">HTH cro/C1-type domain-containing protein</fullName>
    </recommendedName>
</protein>
<dbReference type="EMBL" id="DNHX01000033">
    <property type="protein sequence ID" value="HAZ29776.1"/>
    <property type="molecule type" value="Genomic_DNA"/>
</dbReference>
<gene>
    <name evidence="2" type="ORF">DCY43_03490</name>
</gene>